<evidence type="ECO:0000259" key="17">
    <source>
        <dbReference type="Pfam" id="PF01225"/>
    </source>
</evidence>
<dbReference type="GO" id="GO:0000287">
    <property type="term" value="F:magnesium ion binding"/>
    <property type="evidence" value="ECO:0007669"/>
    <property type="project" value="UniProtKB-UniRule"/>
</dbReference>
<feature type="short sequence motif" description="Meso-diaminopimelate recognition motif" evidence="15">
    <location>
        <begin position="403"/>
        <end position="406"/>
    </location>
</feature>
<evidence type="ECO:0000313" key="20">
    <source>
        <dbReference type="EMBL" id="RDY28562.1"/>
    </source>
</evidence>
<dbReference type="EC" id="6.3.2.13" evidence="10 15"/>
<dbReference type="GO" id="GO:0071555">
    <property type="term" value="P:cell wall organization"/>
    <property type="evidence" value="ECO:0007669"/>
    <property type="project" value="UniProtKB-KW"/>
</dbReference>
<dbReference type="GO" id="GO:0008360">
    <property type="term" value="P:regulation of cell shape"/>
    <property type="evidence" value="ECO:0007669"/>
    <property type="project" value="UniProtKB-KW"/>
</dbReference>
<dbReference type="InterPro" id="IPR013221">
    <property type="entry name" value="Mur_ligase_cen"/>
</dbReference>
<keyword evidence="15" id="KW-0963">Cytoplasm</keyword>
<keyword evidence="5 15" id="KW-0573">Peptidoglycan synthesis</keyword>
<accession>A0A371J715</accession>
<dbReference type="NCBIfam" id="NF001126">
    <property type="entry name" value="PRK00139.1-4"/>
    <property type="match status" value="1"/>
</dbReference>
<keyword evidence="6 15" id="KW-0131">Cell cycle</keyword>
<evidence type="ECO:0000256" key="11">
    <source>
        <dbReference type="ARBA" id="ARBA00072883"/>
    </source>
</evidence>
<comment type="similarity">
    <text evidence="2 15">Belongs to the MurCDEF family. MurE subfamily.</text>
</comment>
<dbReference type="GO" id="GO:0005524">
    <property type="term" value="F:ATP binding"/>
    <property type="evidence" value="ECO:0007669"/>
    <property type="project" value="UniProtKB-UniRule"/>
</dbReference>
<dbReference type="NCBIfam" id="TIGR01085">
    <property type="entry name" value="murE"/>
    <property type="match status" value="1"/>
</dbReference>
<comment type="subcellular location">
    <subcellularLocation>
        <location evidence="15 16">Cytoplasm</location>
    </subcellularLocation>
</comment>
<dbReference type="InterPro" id="IPR035911">
    <property type="entry name" value="MurE/MurF_N"/>
</dbReference>
<dbReference type="Pfam" id="PF08245">
    <property type="entry name" value="Mur_ligase_M"/>
    <property type="match status" value="1"/>
</dbReference>
<evidence type="ECO:0000256" key="1">
    <source>
        <dbReference type="ARBA" id="ARBA00004752"/>
    </source>
</evidence>
<dbReference type="InterPro" id="IPR004101">
    <property type="entry name" value="Mur_ligase_C"/>
</dbReference>
<evidence type="ECO:0000256" key="12">
    <source>
        <dbReference type="ARBA" id="ARBA00075482"/>
    </source>
</evidence>
<dbReference type="GO" id="GO:0005737">
    <property type="term" value="C:cytoplasm"/>
    <property type="evidence" value="ECO:0007669"/>
    <property type="project" value="UniProtKB-SubCell"/>
</dbReference>
<dbReference type="PANTHER" id="PTHR23135:SF4">
    <property type="entry name" value="UDP-N-ACETYLMURAMOYL-L-ALANYL-D-GLUTAMATE--2,6-DIAMINOPIMELATE LIGASE MURE HOMOLOG, CHLOROPLASTIC"/>
    <property type="match status" value="1"/>
</dbReference>
<feature type="modified residue" description="N6-carboxylysine" evidence="15">
    <location>
        <position position="218"/>
    </location>
</feature>
<evidence type="ECO:0000256" key="7">
    <source>
        <dbReference type="ARBA" id="ARBA00023316"/>
    </source>
</evidence>
<evidence type="ECO:0000259" key="19">
    <source>
        <dbReference type="Pfam" id="PF08245"/>
    </source>
</evidence>
<dbReference type="Pfam" id="PF02875">
    <property type="entry name" value="Mur_ligase_C"/>
    <property type="match status" value="1"/>
</dbReference>
<evidence type="ECO:0000256" key="14">
    <source>
        <dbReference type="ARBA" id="ARBA00081560"/>
    </source>
</evidence>
<dbReference type="Gene3D" id="3.90.190.20">
    <property type="entry name" value="Mur ligase, C-terminal domain"/>
    <property type="match status" value="1"/>
</dbReference>
<dbReference type="SUPFAM" id="SSF63418">
    <property type="entry name" value="MurE/MurF N-terminal domain"/>
    <property type="match status" value="1"/>
</dbReference>
<keyword evidence="3 15" id="KW-0132">Cell division</keyword>
<dbReference type="FunFam" id="3.90.190.20:FF:000006">
    <property type="entry name" value="UDP-N-acetylmuramoyl-L-alanyl-D-glutamate--2,6-diaminopimelate ligase"/>
    <property type="match status" value="1"/>
</dbReference>
<evidence type="ECO:0000256" key="5">
    <source>
        <dbReference type="ARBA" id="ARBA00022984"/>
    </source>
</evidence>
<dbReference type="GO" id="GO:0008765">
    <property type="term" value="F:UDP-N-acetylmuramoylalanyl-D-glutamate-2,6-diaminopimelate ligase activity"/>
    <property type="evidence" value="ECO:0007669"/>
    <property type="project" value="UniProtKB-UniRule"/>
</dbReference>
<evidence type="ECO:0000256" key="2">
    <source>
        <dbReference type="ARBA" id="ARBA00005898"/>
    </source>
</evidence>
<dbReference type="Gene3D" id="3.40.1390.10">
    <property type="entry name" value="MurE/MurF, N-terminal domain"/>
    <property type="match status" value="1"/>
</dbReference>
<evidence type="ECO:0000256" key="9">
    <source>
        <dbReference type="ARBA" id="ARBA00056782"/>
    </source>
</evidence>
<feature type="domain" description="Mur ligase central" evidence="19">
    <location>
        <begin position="107"/>
        <end position="308"/>
    </location>
</feature>
<proteinExistence type="inferred from homology"/>
<dbReference type="InterPro" id="IPR005761">
    <property type="entry name" value="UDP-N-AcMur-Glu-dNH2Pim_ligase"/>
</dbReference>
<keyword evidence="21" id="KW-1185">Reference proteome</keyword>
<evidence type="ECO:0000256" key="15">
    <source>
        <dbReference type="HAMAP-Rule" id="MF_00208"/>
    </source>
</evidence>
<comment type="caution">
    <text evidence="15">Lacks conserved residue(s) required for the propagation of feature annotation.</text>
</comment>
<feature type="domain" description="Mur ligase N-terminal catalytic" evidence="17">
    <location>
        <begin position="23"/>
        <end position="86"/>
    </location>
</feature>
<evidence type="ECO:0000256" key="3">
    <source>
        <dbReference type="ARBA" id="ARBA00022618"/>
    </source>
</evidence>
<comment type="PTM">
    <text evidence="15">Carboxylation is probably crucial for Mg(2+) binding and, consequently, for the gamma-phosphate positioning of ATP.</text>
</comment>
<feature type="binding site" evidence="15">
    <location>
        <position position="30"/>
    </location>
    <ligand>
        <name>UDP-N-acetyl-alpha-D-muramoyl-L-alanyl-D-glutamate</name>
        <dbReference type="ChEBI" id="CHEBI:83900"/>
    </ligand>
</feature>
<dbReference type="NCBIfam" id="NF001124">
    <property type="entry name" value="PRK00139.1-2"/>
    <property type="match status" value="1"/>
</dbReference>
<comment type="catalytic activity">
    <reaction evidence="8 15">
        <text>UDP-N-acetyl-alpha-D-muramoyl-L-alanyl-D-glutamate + meso-2,6-diaminopimelate + ATP = UDP-N-acetyl-alpha-D-muramoyl-L-alanyl-gamma-D-glutamyl-meso-2,6-diaminopimelate + ADP + phosphate + H(+)</text>
        <dbReference type="Rhea" id="RHEA:23676"/>
        <dbReference type="ChEBI" id="CHEBI:15378"/>
        <dbReference type="ChEBI" id="CHEBI:30616"/>
        <dbReference type="ChEBI" id="CHEBI:43474"/>
        <dbReference type="ChEBI" id="CHEBI:57791"/>
        <dbReference type="ChEBI" id="CHEBI:83900"/>
        <dbReference type="ChEBI" id="CHEBI:83905"/>
        <dbReference type="ChEBI" id="CHEBI:456216"/>
        <dbReference type="EC" id="6.3.2.13"/>
    </reaction>
</comment>
<feature type="binding site" evidence="15">
    <location>
        <position position="178"/>
    </location>
    <ligand>
        <name>UDP-N-acetyl-alpha-D-muramoyl-L-alanyl-D-glutamate</name>
        <dbReference type="ChEBI" id="CHEBI:83900"/>
    </ligand>
</feature>
<dbReference type="InterPro" id="IPR000713">
    <property type="entry name" value="Mur_ligase_N"/>
</dbReference>
<dbReference type="RefSeq" id="WP_094366298.1">
    <property type="nucleotide sequence ID" value="NZ_NOJY02000006.1"/>
</dbReference>
<reference evidence="20 21" key="1">
    <citation type="journal article" date="2017" name="Genome Announc.">
        <title>Draft Genome Sequence of Romboutsia weinsteinii sp. nov. Strain CCRI-19649(T) Isolated from Surface Water.</title>
        <authorList>
            <person name="Maheux A.F."/>
            <person name="Boudreau D.K."/>
            <person name="Berube E."/>
            <person name="Boissinot M."/>
            <person name="Cantin P."/>
            <person name="Raymond F."/>
            <person name="Corbeil J."/>
            <person name="Omar R.F."/>
            <person name="Bergeron M.G."/>
        </authorList>
    </citation>
    <scope>NUCLEOTIDE SEQUENCE [LARGE SCALE GENOMIC DNA]</scope>
    <source>
        <strain evidence="20 21">CCRI-19649</strain>
    </source>
</reference>
<comment type="function">
    <text evidence="9 15">Catalyzes the addition of meso-diaminopimelic acid to the nucleotide precursor UDP-N-acetylmuramoyl-L-alanyl-D-glutamate (UMAG) in the biosynthesis of bacterial cell-wall peptidoglycan.</text>
</comment>
<keyword evidence="15 20" id="KW-0436">Ligase</keyword>
<organism evidence="20 21">
    <name type="scientific">Romboutsia weinsteinii</name>
    <dbReference type="NCBI Taxonomy" id="2020949"/>
    <lineage>
        <taxon>Bacteria</taxon>
        <taxon>Bacillati</taxon>
        <taxon>Bacillota</taxon>
        <taxon>Clostridia</taxon>
        <taxon>Peptostreptococcales</taxon>
        <taxon>Peptostreptococcaceae</taxon>
        <taxon>Romboutsia</taxon>
    </lineage>
</organism>
<comment type="pathway">
    <text evidence="1 15 16">Cell wall biogenesis; peptidoglycan biosynthesis.</text>
</comment>
<dbReference type="HAMAP" id="MF_00208">
    <property type="entry name" value="MurE"/>
    <property type="match status" value="1"/>
</dbReference>
<evidence type="ECO:0000256" key="10">
    <source>
        <dbReference type="ARBA" id="ARBA00066633"/>
    </source>
</evidence>
<dbReference type="PANTHER" id="PTHR23135">
    <property type="entry name" value="MUR LIGASE FAMILY MEMBER"/>
    <property type="match status" value="1"/>
</dbReference>
<dbReference type="SUPFAM" id="SSF53623">
    <property type="entry name" value="MurD-like peptide ligases, catalytic domain"/>
    <property type="match status" value="1"/>
</dbReference>
<dbReference type="GO" id="GO:0051301">
    <property type="term" value="P:cell division"/>
    <property type="evidence" value="ECO:0007669"/>
    <property type="project" value="UniProtKB-KW"/>
</dbReference>
<feature type="binding site" evidence="15">
    <location>
        <begin position="109"/>
        <end position="115"/>
    </location>
    <ligand>
        <name>ATP</name>
        <dbReference type="ChEBI" id="CHEBI:30616"/>
    </ligand>
</feature>
<feature type="binding site" evidence="15">
    <location>
        <position position="379"/>
    </location>
    <ligand>
        <name>meso-2,6-diaminopimelate</name>
        <dbReference type="ChEBI" id="CHEBI:57791"/>
    </ligand>
</feature>
<feature type="domain" description="Mur ligase C-terminal" evidence="18">
    <location>
        <begin position="330"/>
        <end position="457"/>
    </location>
</feature>
<dbReference type="Gene3D" id="3.40.1190.10">
    <property type="entry name" value="Mur-like, catalytic domain"/>
    <property type="match status" value="1"/>
</dbReference>
<keyword evidence="15" id="KW-0460">Magnesium</keyword>
<dbReference type="Proteomes" id="UP000215694">
    <property type="component" value="Unassembled WGS sequence"/>
</dbReference>
<dbReference type="OrthoDB" id="9800958at2"/>
<dbReference type="UniPathway" id="UPA00219"/>
<evidence type="ECO:0000256" key="6">
    <source>
        <dbReference type="ARBA" id="ARBA00023306"/>
    </source>
</evidence>
<dbReference type="AlphaFoldDB" id="A0A371J715"/>
<feature type="binding site" evidence="15">
    <location>
        <position position="459"/>
    </location>
    <ligand>
        <name>meso-2,6-diaminopimelate</name>
        <dbReference type="ChEBI" id="CHEBI:57791"/>
    </ligand>
</feature>
<dbReference type="EMBL" id="NOJY02000006">
    <property type="protein sequence ID" value="RDY28562.1"/>
    <property type="molecule type" value="Genomic_DNA"/>
</dbReference>
<comment type="cofactor">
    <cofactor evidence="15">
        <name>Mg(2+)</name>
        <dbReference type="ChEBI" id="CHEBI:18420"/>
    </cofactor>
</comment>
<evidence type="ECO:0000256" key="16">
    <source>
        <dbReference type="RuleBase" id="RU004135"/>
    </source>
</evidence>
<evidence type="ECO:0000256" key="13">
    <source>
        <dbReference type="ARBA" id="ARBA00076158"/>
    </source>
</evidence>
<gene>
    <name evidence="15" type="primary">murE</name>
    <name evidence="20" type="ORF">CHL78_005080</name>
</gene>
<sequence>MNLKDVIQGINVLDINGELNIDIDNIQYDSRKVTEGTLFICIKGFTSDGHKYIQSAIEKGAKAFLVQEDINIEGYTFVKVEDTRKTMAKVADNFYNHPSKKFEVIGVTGTNGKTSITTFLNEILSSDYKKVGLIGTIKIFDGEKEVESNATTPESIDLQECFNTMVNNGCDYCAMEVSSHSLVLNRVDETEFKIGLFTNLTPDHLDFHKDLDDYRDAKEILFHKTTVANIINIDDNGGKQIYENIKNLKTPAYTYGIDNNADFMAKDIKIDAKGVSYRLITPTYEEDMFVPVPGKFTVYNTLAVIAACYMLNIPKEVVINGLGKTNGVAGRFETVPNDKEISVIVDYAHTPDALENILNTAKEFAKGKIITVFGCGGDRDTTKRPLMGDIAQKLSDTCIVTSDNPRTEDPVVIIDDILNGLDRDNKNYEVIIDRKEAIGHAISMANKNDVILIAGKGHENYQIIGKTKHHFDDKEIANEFLRNK</sequence>
<dbReference type="SUPFAM" id="SSF53244">
    <property type="entry name" value="MurD-like peptide ligases, peptide-binding domain"/>
    <property type="match status" value="1"/>
</dbReference>
<feature type="binding site" evidence="15">
    <location>
        <position position="455"/>
    </location>
    <ligand>
        <name>meso-2,6-diaminopimelate</name>
        <dbReference type="ChEBI" id="CHEBI:57791"/>
    </ligand>
</feature>
<feature type="binding site" evidence="15">
    <location>
        <position position="186"/>
    </location>
    <ligand>
        <name>UDP-N-acetyl-alpha-D-muramoyl-L-alanyl-D-glutamate</name>
        <dbReference type="ChEBI" id="CHEBI:83900"/>
    </ligand>
</feature>
<protein>
    <recommendedName>
        <fullName evidence="11 15">UDP-N-acetylmuramoyl-L-alanyl-D-glutamate--2,6-diaminopimelate ligase</fullName>
        <ecNumber evidence="10 15">6.3.2.13</ecNumber>
    </recommendedName>
    <alternativeName>
        <fullName evidence="12 15">Meso-A2pm-adding enzyme</fullName>
    </alternativeName>
    <alternativeName>
        <fullName evidence="13 15">Meso-diaminopimelate-adding enzyme</fullName>
    </alternativeName>
    <alternativeName>
        <fullName evidence="14 15">UDP-MurNAc-L-Ala-D-Glu:meso-diaminopimelate ligase</fullName>
    </alternativeName>
    <alternativeName>
        <fullName evidence="15">UDP-MurNAc-tripeptide synthetase</fullName>
    </alternativeName>
    <alternativeName>
        <fullName evidence="15">UDP-N-acetylmuramyl-tripeptide synthetase</fullName>
    </alternativeName>
</protein>
<keyword evidence="4 15" id="KW-0133">Cell shape</keyword>
<feature type="binding site" evidence="15">
    <location>
        <begin position="151"/>
        <end position="152"/>
    </location>
    <ligand>
        <name>UDP-N-acetyl-alpha-D-muramoyl-L-alanyl-D-glutamate</name>
        <dbReference type="ChEBI" id="CHEBI:83900"/>
    </ligand>
</feature>
<dbReference type="InterPro" id="IPR036615">
    <property type="entry name" value="Mur_ligase_C_dom_sf"/>
</dbReference>
<keyword evidence="15" id="KW-0547">Nucleotide-binding</keyword>
<dbReference type="GO" id="GO:0009252">
    <property type="term" value="P:peptidoglycan biosynthetic process"/>
    <property type="evidence" value="ECO:0007669"/>
    <property type="project" value="UniProtKB-UniRule"/>
</dbReference>
<keyword evidence="7 15" id="KW-0961">Cell wall biogenesis/degradation</keyword>
<evidence type="ECO:0000259" key="18">
    <source>
        <dbReference type="Pfam" id="PF02875"/>
    </source>
</evidence>
<comment type="caution">
    <text evidence="20">The sequence shown here is derived from an EMBL/GenBank/DDBJ whole genome shotgun (WGS) entry which is preliminary data.</text>
</comment>
<keyword evidence="15" id="KW-0067">ATP-binding</keyword>
<evidence type="ECO:0000256" key="4">
    <source>
        <dbReference type="ARBA" id="ARBA00022960"/>
    </source>
</evidence>
<feature type="binding site" evidence="15">
    <location>
        <begin position="403"/>
        <end position="406"/>
    </location>
    <ligand>
        <name>meso-2,6-diaminopimelate</name>
        <dbReference type="ChEBI" id="CHEBI:57791"/>
    </ligand>
</feature>
<evidence type="ECO:0000256" key="8">
    <source>
        <dbReference type="ARBA" id="ARBA00050251"/>
    </source>
</evidence>
<dbReference type="Pfam" id="PF01225">
    <property type="entry name" value="Mur_ligase"/>
    <property type="match status" value="1"/>
</dbReference>
<name>A0A371J715_9FIRM</name>
<evidence type="ECO:0000313" key="21">
    <source>
        <dbReference type="Proteomes" id="UP000215694"/>
    </source>
</evidence>
<dbReference type="InterPro" id="IPR036565">
    <property type="entry name" value="Mur-like_cat_sf"/>
</dbReference>